<dbReference type="OrthoDB" id="4062651at2759"/>
<keyword evidence="6" id="KW-0547">Nucleotide-binding</keyword>
<evidence type="ECO:0000256" key="14">
    <source>
        <dbReference type="ARBA" id="ARBA00029343"/>
    </source>
</evidence>
<dbReference type="SMART" id="SM00220">
    <property type="entry name" value="S_TKc"/>
    <property type="match status" value="1"/>
</dbReference>
<keyword evidence="8" id="KW-0256">Endoplasmic reticulum</keyword>
<evidence type="ECO:0000256" key="16">
    <source>
        <dbReference type="ARBA" id="ARBA00030430"/>
    </source>
</evidence>
<feature type="domain" description="Protein kinase" evidence="18">
    <location>
        <begin position="79"/>
        <end position="347"/>
    </location>
</feature>
<evidence type="ECO:0000256" key="17">
    <source>
        <dbReference type="SAM" id="Phobius"/>
    </source>
</evidence>
<protein>
    <recommendedName>
        <fullName evidence="3">Protein O-mannose kinase</fullName>
        <ecNumber evidence="2">2.7.1.183</ecNumber>
    </recommendedName>
    <alternativeName>
        <fullName evidence="16">Protein kinase-like protein SgK196</fullName>
    </alternativeName>
    <alternativeName>
        <fullName evidence="15">Sugen kinase 196</fullName>
    </alternativeName>
</protein>
<dbReference type="EMBL" id="SOYY01000008">
    <property type="protein sequence ID" value="KAA0717734.1"/>
    <property type="molecule type" value="Genomic_DNA"/>
</dbReference>
<reference evidence="19 20" key="1">
    <citation type="journal article" date="2019" name="Mol. Ecol. Resour.">
        <title>Chromosome-level genome assembly of Triplophysa tibetana, a fish adapted to the harsh high-altitude environment of the Tibetan Plateau.</title>
        <authorList>
            <person name="Yang X."/>
            <person name="Liu H."/>
            <person name="Ma Z."/>
            <person name="Zou Y."/>
            <person name="Zou M."/>
            <person name="Mao Y."/>
            <person name="Li X."/>
            <person name="Wang H."/>
            <person name="Chen T."/>
            <person name="Wang W."/>
            <person name="Yang R."/>
        </authorList>
    </citation>
    <scope>NUCLEOTIDE SEQUENCE [LARGE SCALE GENOMIC DNA]</scope>
    <source>
        <strain evidence="19">TTIB1903HZAU</strain>
        <tissue evidence="19">Muscle</tissue>
    </source>
</reference>
<comment type="caution">
    <text evidence="19">The sequence shown here is derived from an EMBL/GenBank/DDBJ whole genome shotgun (WGS) entry which is preliminary data.</text>
</comment>
<keyword evidence="4" id="KW-0808">Transferase</keyword>
<dbReference type="InterPro" id="IPR001245">
    <property type="entry name" value="Ser-Thr/Tyr_kinase_cat_dom"/>
</dbReference>
<evidence type="ECO:0000313" key="19">
    <source>
        <dbReference type="EMBL" id="KAA0717734.1"/>
    </source>
</evidence>
<evidence type="ECO:0000256" key="9">
    <source>
        <dbReference type="ARBA" id="ARBA00022840"/>
    </source>
</evidence>
<dbReference type="Gene3D" id="1.10.510.10">
    <property type="entry name" value="Transferase(Phosphotransferase) domain 1"/>
    <property type="match status" value="1"/>
</dbReference>
<evidence type="ECO:0000259" key="18">
    <source>
        <dbReference type="PROSITE" id="PS50011"/>
    </source>
</evidence>
<dbReference type="AlphaFoldDB" id="A0A5A9P5I0"/>
<evidence type="ECO:0000256" key="10">
    <source>
        <dbReference type="ARBA" id="ARBA00022968"/>
    </source>
</evidence>
<feature type="transmembrane region" description="Helical" evidence="17">
    <location>
        <begin position="15"/>
        <end position="37"/>
    </location>
</feature>
<dbReference type="InterPro" id="IPR000719">
    <property type="entry name" value="Prot_kinase_dom"/>
</dbReference>
<keyword evidence="5 17" id="KW-0812">Transmembrane</keyword>
<dbReference type="Proteomes" id="UP000324632">
    <property type="component" value="Chromosome 8"/>
</dbReference>
<organism evidence="19 20">
    <name type="scientific">Triplophysa tibetana</name>
    <dbReference type="NCBI Taxonomy" id="1572043"/>
    <lineage>
        <taxon>Eukaryota</taxon>
        <taxon>Metazoa</taxon>
        <taxon>Chordata</taxon>
        <taxon>Craniata</taxon>
        <taxon>Vertebrata</taxon>
        <taxon>Euteleostomi</taxon>
        <taxon>Actinopterygii</taxon>
        <taxon>Neopterygii</taxon>
        <taxon>Teleostei</taxon>
        <taxon>Ostariophysi</taxon>
        <taxon>Cypriniformes</taxon>
        <taxon>Nemacheilidae</taxon>
        <taxon>Triplophysa</taxon>
    </lineage>
</organism>
<dbReference type="PANTHER" id="PTHR22618">
    <property type="entry name" value="PROTEIN O-MANNOSE KINASE"/>
    <property type="match status" value="1"/>
</dbReference>
<evidence type="ECO:0000256" key="11">
    <source>
        <dbReference type="ARBA" id="ARBA00022989"/>
    </source>
</evidence>
<comment type="subcellular location">
    <subcellularLocation>
        <location evidence="1">Endoplasmic reticulum membrane</location>
        <topology evidence="1">Single-pass type II membrane protein</topology>
    </subcellularLocation>
</comment>
<dbReference type="GO" id="GO:0006493">
    <property type="term" value="P:protein O-linked glycosylation"/>
    <property type="evidence" value="ECO:0007669"/>
    <property type="project" value="InterPro"/>
</dbReference>
<evidence type="ECO:0000256" key="1">
    <source>
        <dbReference type="ARBA" id="ARBA00004648"/>
    </source>
</evidence>
<evidence type="ECO:0000256" key="3">
    <source>
        <dbReference type="ARBA" id="ARBA00015906"/>
    </source>
</evidence>
<gene>
    <name evidence="19" type="ORF">E1301_Tti020865</name>
</gene>
<keyword evidence="11 17" id="KW-1133">Transmembrane helix</keyword>
<evidence type="ECO:0000256" key="4">
    <source>
        <dbReference type="ARBA" id="ARBA00022679"/>
    </source>
</evidence>
<dbReference type="SUPFAM" id="SSF56112">
    <property type="entry name" value="Protein kinase-like (PK-like)"/>
    <property type="match status" value="1"/>
</dbReference>
<proteinExistence type="predicted"/>
<keyword evidence="9" id="KW-0067">ATP-binding</keyword>
<dbReference type="GO" id="GO:0004672">
    <property type="term" value="F:protein kinase activity"/>
    <property type="evidence" value="ECO:0007669"/>
    <property type="project" value="InterPro"/>
</dbReference>
<dbReference type="PANTHER" id="PTHR22618:SF2">
    <property type="entry name" value="PROTEIN O-MANNOSE KINASE"/>
    <property type="match status" value="1"/>
</dbReference>
<evidence type="ECO:0000256" key="7">
    <source>
        <dbReference type="ARBA" id="ARBA00022777"/>
    </source>
</evidence>
<name>A0A5A9P5I0_9TELE</name>
<accession>A0A5A9P5I0</accession>
<comment type="function">
    <text evidence="13">Protein O-mannose kinase that specifically mediates phosphorylation at the 6-position of an O-mannose of the trisaccharide (N-acetylgalactosamine (GalNAc)-beta-1,3-N-acetylglucosamine (GlcNAc)-beta-1,4-mannose) to generate phosphorylated O-mannosyl trisaccharide (N-acetylgalactosamine-beta-1,3-N-acetylglucosamine-beta-1,4-(phosphate-6-)mannose). Phosphorylated O-mannosyl trisaccharide is a carbohydrate structure present in alpha-dystroglycan (DAG1), which is required for binding laminin G-like domain-containing extracellular proteins with high affinity. Only shows kinase activity when the GalNAc-beta-3-GlcNAc-beta-terminus is linked to the 4-position of O-mannose, suggesting that this disaccharide serves as the substrate recognition motif.</text>
</comment>
<dbReference type="GO" id="GO:0019200">
    <property type="term" value="F:carbohydrate kinase activity"/>
    <property type="evidence" value="ECO:0007669"/>
    <property type="project" value="InterPro"/>
</dbReference>
<dbReference type="Pfam" id="PF07714">
    <property type="entry name" value="PK_Tyr_Ser-Thr"/>
    <property type="match status" value="1"/>
</dbReference>
<dbReference type="FunFam" id="1.10.510.10:FF:000464">
    <property type="entry name" value="Protein O-mannose kinase"/>
    <property type="match status" value="1"/>
</dbReference>
<dbReference type="InterPro" id="IPR011009">
    <property type="entry name" value="Kinase-like_dom_sf"/>
</dbReference>
<comment type="catalytic activity">
    <reaction evidence="14">
        <text>3-O-[beta-D-GalNAc-(1-&gt;3)-beta-D-GlcNAc-(1-&gt;4)-alpha-D-Man]-L-Thr-[protein] + ATP = 3-O-[beta-D-GalNAc-(1-&gt;3)-beta-D-GlcNAc-(1-&gt;4)-(O-6-P-alpha-D-Man)]-Thr-[protein] + ADP + H(+)</text>
        <dbReference type="Rhea" id="RHEA:52616"/>
        <dbReference type="Rhea" id="RHEA-COMP:13308"/>
        <dbReference type="Rhea" id="RHEA-COMP:13309"/>
        <dbReference type="ChEBI" id="CHEBI:15378"/>
        <dbReference type="ChEBI" id="CHEBI:30616"/>
        <dbReference type="ChEBI" id="CHEBI:136709"/>
        <dbReference type="ChEBI" id="CHEBI:136710"/>
        <dbReference type="ChEBI" id="CHEBI:456216"/>
        <dbReference type="EC" id="2.7.1.183"/>
    </reaction>
</comment>
<dbReference type="PROSITE" id="PS50011">
    <property type="entry name" value="PROTEIN_KINASE_DOM"/>
    <property type="match status" value="1"/>
</dbReference>
<evidence type="ECO:0000256" key="13">
    <source>
        <dbReference type="ARBA" id="ARBA00025665"/>
    </source>
</evidence>
<keyword evidence="12 17" id="KW-0472">Membrane</keyword>
<evidence type="ECO:0000256" key="15">
    <source>
        <dbReference type="ARBA" id="ARBA00030304"/>
    </source>
</evidence>
<evidence type="ECO:0000256" key="8">
    <source>
        <dbReference type="ARBA" id="ARBA00022824"/>
    </source>
</evidence>
<evidence type="ECO:0000313" key="20">
    <source>
        <dbReference type="Proteomes" id="UP000324632"/>
    </source>
</evidence>
<dbReference type="EC" id="2.7.1.183" evidence="2"/>
<evidence type="ECO:0000256" key="2">
    <source>
        <dbReference type="ARBA" id="ARBA00011932"/>
    </source>
</evidence>
<evidence type="ECO:0000256" key="12">
    <source>
        <dbReference type="ARBA" id="ARBA00023136"/>
    </source>
</evidence>
<dbReference type="GO" id="GO:0005789">
    <property type="term" value="C:endoplasmic reticulum membrane"/>
    <property type="evidence" value="ECO:0007669"/>
    <property type="project" value="UniProtKB-SubCell"/>
</dbReference>
<keyword evidence="7 19" id="KW-0418">Kinase</keyword>
<dbReference type="InterPro" id="IPR039318">
    <property type="entry name" value="POMK"/>
</dbReference>
<evidence type="ECO:0000256" key="6">
    <source>
        <dbReference type="ARBA" id="ARBA00022741"/>
    </source>
</evidence>
<sequence length="347" mass="39119">MGGNSNFGTLGARSGLPVVVLCLAALLCANILLYFYLDALYEDTSPPSAHNRCPPSHFKIGTMTTCTPCLKCPEIGAEVRRVKLIGQGAVKKVYLSEWRGQKVALSVLSSQHYKDDFFHGVSMLRSLQSIHVVTLVGACEEEGMFVTEYHPFGSALTLDVTLAEDRYRWRNSWHTRLQLAIDYVAFLAYLHASPVGIRVMCDSNDLHKTLSQFLLASDMRLLANDLDALPEVIRAHRGVKCGHHEITGDFVAPEQLWPHGEDVPFSEGLMPDYDEKTDIWKIPDVSRFLLGNVLESDVIHFHLFQIHTECKRKDPKLRPTALEVLTVYRSVYDSMLESQSQRVREML</sequence>
<keyword evidence="20" id="KW-1185">Reference proteome</keyword>
<keyword evidence="10" id="KW-0735">Signal-anchor</keyword>
<evidence type="ECO:0000256" key="5">
    <source>
        <dbReference type="ARBA" id="ARBA00022692"/>
    </source>
</evidence>
<dbReference type="GO" id="GO:0005524">
    <property type="term" value="F:ATP binding"/>
    <property type="evidence" value="ECO:0007669"/>
    <property type="project" value="UniProtKB-KW"/>
</dbReference>